<dbReference type="PANTHER" id="PTHR33393">
    <property type="entry name" value="POLYGLUTAMINE SYNTHESIS ACCESSORY PROTEIN RV0574C-RELATED"/>
    <property type="match status" value="1"/>
</dbReference>
<organism evidence="4 5">
    <name type="scientific">Rotaria sordida</name>
    <dbReference type="NCBI Taxonomy" id="392033"/>
    <lineage>
        <taxon>Eukaryota</taxon>
        <taxon>Metazoa</taxon>
        <taxon>Spiralia</taxon>
        <taxon>Gnathifera</taxon>
        <taxon>Rotifera</taxon>
        <taxon>Eurotatoria</taxon>
        <taxon>Bdelloidea</taxon>
        <taxon>Philodinida</taxon>
        <taxon>Philodinidae</taxon>
        <taxon>Rotaria</taxon>
    </lineage>
</organism>
<keyword evidence="2" id="KW-1133">Transmembrane helix</keyword>
<sequence length="527" mass="60396">MITYQQGKVVINLAGDVMIGRLIDQLLPTSVHNPEEAAIVRQFRLSRSLRYPYLQEGLYNYATVWGNTIPLWKMGNLNIINLETSATTHDKRWPGKAFNYRTHPANIACLTVANIHHVSLANNHSLDFGVRGLEETCESLERFGISYVGAGKSREHALGPVFLDVPITFSPIDVKLPPIPINGMAPRSLTSLRIGLLSASDHPLDWFSIPLFHLLAHYDLLSVYAQLKPLITTARLNSDFVIFSIHWGPNYQWIADQKIQELARWMIYQGVDLIHGHSSHHVQGIEIIQRQNGTHGLILYGCGDFLDDYAIDQLYRNDLSALFQLHLSISPLPSQDGRSKSIRLQSLSIFPTRCSNFQVNRLSLQDVDWTWIKEKLIQLSNSDLSWFQHFNKELSDETVLAYFYQHFDYANILLSSIDDLTKTDITDIVVLDTLGQSRIRYMILIGRCGLIQVLSFTIKELRELTKLTGLQLVLNDQNIINKLERPRKRLTELMFKIVRISLYFLKFIIIEQFLIFMILACLKQFCS</sequence>
<dbReference type="Pfam" id="PF09587">
    <property type="entry name" value="PGA_cap"/>
    <property type="match status" value="1"/>
</dbReference>
<keyword evidence="2" id="KW-0812">Transmembrane</keyword>
<dbReference type="CDD" id="cd07381">
    <property type="entry name" value="MPP_CapA"/>
    <property type="match status" value="1"/>
</dbReference>
<dbReference type="InterPro" id="IPR029052">
    <property type="entry name" value="Metallo-depent_PP-like"/>
</dbReference>
<evidence type="ECO:0000256" key="1">
    <source>
        <dbReference type="ARBA" id="ARBA00005662"/>
    </source>
</evidence>
<dbReference type="Gene3D" id="3.60.21.10">
    <property type="match status" value="1"/>
</dbReference>
<protein>
    <recommendedName>
        <fullName evidence="3">Capsule synthesis protein CapA domain-containing protein</fullName>
    </recommendedName>
</protein>
<comment type="similarity">
    <text evidence="1">Belongs to the CapA family.</text>
</comment>
<feature type="transmembrane region" description="Helical" evidence="2">
    <location>
        <begin position="500"/>
        <end position="522"/>
    </location>
</feature>
<evidence type="ECO:0000313" key="5">
    <source>
        <dbReference type="Proteomes" id="UP000663836"/>
    </source>
</evidence>
<dbReference type="PANTHER" id="PTHR33393:SF11">
    <property type="entry name" value="POLYGLUTAMINE SYNTHESIS ACCESSORY PROTEIN RV0574C-RELATED"/>
    <property type="match status" value="1"/>
</dbReference>
<accession>A0A819S384</accession>
<evidence type="ECO:0000256" key="2">
    <source>
        <dbReference type="SAM" id="Phobius"/>
    </source>
</evidence>
<dbReference type="Proteomes" id="UP000663836">
    <property type="component" value="Unassembled WGS sequence"/>
</dbReference>
<dbReference type="SUPFAM" id="SSF56300">
    <property type="entry name" value="Metallo-dependent phosphatases"/>
    <property type="match status" value="1"/>
</dbReference>
<comment type="caution">
    <text evidence="4">The sequence shown here is derived from an EMBL/GenBank/DDBJ whole genome shotgun (WGS) entry which is preliminary data.</text>
</comment>
<dbReference type="SMART" id="SM00854">
    <property type="entry name" value="PGA_cap"/>
    <property type="match status" value="1"/>
</dbReference>
<dbReference type="EMBL" id="CAJOBD010006310">
    <property type="protein sequence ID" value="CAF4057672.1"/>
    <property type="molecule type" value="Genomic_DNA"/>
</dbReference>
<reference evidence="4" key="1">
    <citation type="submission" date="2021-02" db="EMBL/GenBank/DDBJ databases">
        <authorList>
            <person name="Nowell W R."/>
        </authorList>
    </citation>
    <scope>NUCLEOTIDE SEQUENCE</scope>
</reference>
<dbReference type="InterPro" id="IPR036188">
    <property type="entry name" value="FAD/NAD-bd_sf"/>
</dbReference>
<dbReference type="AlphaFoldDB" id="A0A819S384"/>
<evidence type="ECO:0000313" key="4">
    <source>
        <dbReference type="EMBL" id="CAF4057672.1"/>
    </source>
</evidence>
<name>A0A819S384_9BILA</name>
<keyword evidence="2" id="KW-0472">Membrane</keyword>
<feature type="domain" description="Capsule synthesis protein CapA" evidence="3">
    <location>
        <begin position="10"/>
        <end position="309"/>
    </location>
</feature>
<gene>
    <name evidence="4" type="ORF">JBS370_LOCUS29402</name>
</gene>
<proteinExistence type="inferred from homology"/>
<evidence type="ECO:0000259" key="3">
    <source>
        <dbReference type="SMART" id="SM00854"/>
    </source>
</evidence>
<dbReference type="InterPro" id="IPR052169">
    <property type="entry name" value="CW_Biosynth-Accessory"/>
</dbReference>
<dbReference type="Gene3D" id="3.50.50.60">
    <property type="entry name" value="FAD/NAD(P)-binding domain"/>
    <property type="match status" value="1"/>
</dbReference>
<dbReference type="InterPro" id="IPR019079">
    <property type="entry name" value="Capsule_synth_CapA"/>
</dbReference>